<dbReference type="UniPathway" id="UPA00053">
    <property type="reaction ID" value="UER00088"/>
</dbReference>
<organism evidence="8 9">
    <name type="scientific">Anaerobranca californiensis DSM 14826</name>
    <dbReference type="NCBI Taxonomy" id="1120989"/>
    <lineage>
        <taxon>Bacteria</taxon>
        <taxon>Bacillati</taxon>
        <taxon>Bacillota</taxon>
        <taxon>Clostridia</taxon>
        <taxon>Eubacteriales</taxon>
        <taxon>Proteinivoracaceae</taxon>
        <taxon>Anaerobranca</taxon>
    </lineage>
</organism>
<dbReference type="GO" id="GO:0009073">
    <property type="term" value="P:aromatic amino acid family biosynthetic process"/>
    <property type="evidence" value="ECO:0007669"/>
    <property type="project" value="UniProtKB-KW"/>
</dbReference>
<dbReference type="GO" id="GO:0009423">
    <property type="term" value="P:chorismate biosynthetic process"/>
    <property type="evidence" value="ECO:0007669"/>
    <property type="project" value="UniProtKB-UniRule"/>
</dbReference>
<dbReference type="EMBL" id="FRAI01000005">
    <property type="protein sequence ID" value="SHJ68646.1"/>
    <property type="molecule type" value="Genomic_DNA"/>
</dbReference>
<dbReference type="OrthoDB" id="9813659at2"/>
<feature type="binding site" evidence="7">
    <location>
        <position position="44"/>
    </location>
    <ligand>
        <name>substrate</name>
    </ligand>
</feature>
<evidence type="ECO:0000256" key="5">
    <source>
        <dbReference type="ARBA" id="ARBA00022840"/>
    </source>
</evidence>
<dbReference type="PRINTS" id="PR01100">
    <property type="entry name" value="SHIKIMTKNASE"/>
</dbReference>
<dbReference type="PANTHER" id="PTHR21087:SF16">
    <property type="entry name" value="SHIKIMATE KINASE 1, CHLOROPLASTIC"/>
    <property type="match status" value="1"/>
</dbReference>
<keyword evidence="7" id="KW-0460">Magnesium</keyword>
<proteinExistence type="inferred from homology"/>
<keyword evidence="6 7" id="KW-0057">Aromatic amino acid biosynthesis</keyword>
<keyword evidence="9" id="KW-1185">Reference proteome</keyword>
<dbReference type="InterPro" id="IPR027417">
    <property type="entry name" value="P-loop_NTPase"/>
</dbReference>
<evidence type="ECO:0000313" key="9">
    <source>
        <dbReference type="Proteomes" id="UP000243547"/>
    </source>
</evidence>
<dbReference type="SUPFAM" id="SSF52540">
    <property type="entry name" value="P-loop containing nucleoside triphosphate hydrolases"/>
    <property type="match status" value="1"/>
</dbReference>
<sequence>MLLKRLKEAPAIKKLVFIGFSGCGKTTVAQKLAEVTSLPLFSIDEMVEEKTGTSIPEIFEKYGEEYFRQLEGEIILEVIKEKGGIIDCGGGVVERENNMKLLGSFGKIVWLKCPLETILVRLGKNDRPLLKNKDLRQIEDFFQRREKLYQRYADITVNSNRDLTRIISELLEILNLD</sequence>
<dbReference type="Gene3D" id="3.40.50.300">
    <property type="entry name" value="P-loop containing nucleotide triphosphate hydrolases"/>
    <property type="match status" value="1"/>
</dbReference>
<feature type="binding site" evidence="7">
    <location>
        <begin position="22"/>
        <end position="27"/>
    </location>
    <ligand>
        <name>ATP</name>
        <dbReference type="ChEBI" id="CHEBI:30616"/>
    </ligand>
</feature>
<keyword evidence="3 7" id="KW-0547">Nucleotide-binding</keyword>
<feature type="binding site" evidence="7">
    <location>
        <position position="26"/>
    </location>
    <ligand>
        <name>Mg(2+)</name>
        <dbReference type="ChEBI" id="CHEBI:18420"/>
    </ligand>
</feature>
<comment type="similarity">
    <text evidence="7">Belongs to the shikimate kinase family.</text>
</comment>
<dbReference type="STRING" id="1120989.SAMN02745227_00450"/>
<comment type="function">
    <text evidence="7">Catalyzes the specific phosphorylation of the 3-hydroxyl group of shikimic acid using ATP as a cosubstrate.</text>
</comment>
<dbReference type="GO" id="GO:0000287">
    <property type="term" value="F:magnesium ion binding"/>
    <property type="evidence" value="ECO:0007669"/>
    <property type="project" value="UniProtKB-UniRule"/>
</dbReference>
<dbReference type="InterPro" id="IPR031322">
    <property type="entry name" value="Shikimate/glucono_kinase"/>
</dbReference>
<comment type="subunit">
    <text evidence="7">Monomer.</text>
</comment>
<protein>
    <recommendedName>
        <fullName evidence="7">Shikimate kinase</fullName>
        <shortName evidence="7">SK</shortName>
        <ecNumber evidence="7">2.7.1.71</ecNumber>
    </recommendedName>
</protein>
<keyword evidence="5 7" id="KW-0067">ATP-binding</keyword>
<feature type="binding site" evidence="7">
    <location>
        <position position="90"/>
    </location>
    <ligand>
        <name>substrate</name>
    </ligand>
</feature>
<feature type="binding site" evidence="7">
    <location>
        <position position="68"/>
    </location>
    <ligand>
        <name>substrate</name>
    </ligand>
</feature>
<comment type="catalytic activity">
    <reaction evidence="7">
        <text>shikimate + ATP = 3-phosphoshikimate + ADP + H(+)</text>
        <dbReference type="Rhea" id="RHEA:13121"/>
        <dbReference type="ChEBI" id="CHEBI:15378"/>
        <dbReference type="ChEBI" id="CHEBI:30616"/>
        <dbReference type="ChEBI" id="CHEBI:36208"/>
        <dbReference type="ChEBI" id="CHEBI:145989"/>
        <dbReference type="ChEBI" id="CHEBI:456216"/>
        <dbReference type="EC" id="2.7.1.71"/>
    </reaction>
</comment>
<dbReference type="PANTHER" id="PTHR21087">
    <property type="entry name" value="SHIKIMATE KINASE"/>
    <property type="match status" value="1"/>
</dbReference>
<evidence type="ECO:0000256" key="6">
    <source>
        <dbReference type="ARBA" id="ARBA00023141"/>
    </source>
</evidence>
<reference evidence="9" key="1">
    <citation type="submission" date="2016-11" db="EMBL/GenBank/DDBJ databases">
        <authorList>
            <person name="Varghese N."/>
            <person name="Submissions S."/>
        </authorList>
    </citation>
    <scope>NUCLEOTIDE SEQUENCE [LARGE SCALE GENOMIC DNA]</scope>
    <source>
        <strain evidence="9">DSM 14826</strain>
    </source>
</reference>
<feature type="binding site" evidence="7">
    <location>
        <position position="145"/>
    </location>
    <ligand>
        <name>substrate</name>
    </ligand>
</feature>
<feature type="binding site" evidence="7">
    <location>
        <position position="161"/>
    </location>
    <ligand>
        <name>ATP</name>
        <dbReference type="ChEBI" id="CHEBI:30616"/>
    </ligand>
</feature>
<gene>
    <name evidence="7" type="primary">aroK</name>
    <name evidence="8" type="ORF">SAMN02745227_00450</name>
</gene>
<dbReference type="HAMAP" id="MF_00109">
    <property type="entry name" value="Shikimate_kinase"/>
    <property type="match status" value="1"/>
</dbReference>
<dbReference type="GO" id="GO:0005524">
    <property type="term" value="F:ATP binding"/>
    <property type="evidence" value="ECO:0007669"/>
    <property type="project" value="UniProtKB-UniRule"/>
</dbReference>
<keyword evidence="4 7" id="KW-0418">Kinase</keyword>
<keyword evidence="7" id="KW-0963">Cytoplasm</keyword>
<dbReference type="GO" id="GO:0005829">
    <property type="term" value="C:cytosol"/>
    <property type="evidence" value="ECO:0007669"/>
    <property type="project" value="TreeGrafter"/>
</dbReference>
<dbReference type="Pfam" id="PF01202">
    <property type="entry name" value="SKI"/>
    <property type="match status" value="1"/>
</dbReference>
<comment type="subcellular location">
    <subcellularLocation>
        <location evidence="7">Cytoplasm</location>
    </subcellularLocation>
</comment>
<dbReference type="CDD" id="cd00464">
    <property type="entry name" value="SK"/>
    <property type="match status" value="1"/>
</dbReference>
<evidence type="ECO:0000313" key="8">
    <source>
        <dbReference type="EMBL" id="SHJ68646.1"/>
    </source>
</evidence>
<keyword evidence="2 7" id="KW-0808">Transferase</keyword>
<accession>A0A1M6LBR3</accession>
<dbReference type="GO" id="GO:0004765">
    <property type="term" value="F:shikimate kinase activity"/>
    <property type="evidence" value="ECO:0007669"/>
    <property type="project" value="UniProtKB-UniRule"/>
</dbReference>
<keyword evidence="1 7" id="KW-0028">Amino-acid biosynthesis</keyword>
<comment type="pathway">
    <text evidence="7">Metabolic intermediate biosynthesis; chorismate biosynthesis; chorismate from D-erythrose 4-phosphate and phosphoenolpyruvate: step 5/7.</text>
</comment>
<feature type="binding site" evidence="7">
    <location>
        <position position="127"/>
    </location>
    <ligand>
        <name>ATP</name>
        <dbReference type="ChEBI" id="CHEBI:30616"/>
    </ligand>
</feature>
<evidence type="ECO:0000256" key="2">
    <source>
        <dbReference type="ARBA" id="ARBA00022679"/>
    </source>
</evidence>
<evidence type="ECO:0000256" key="7">
    <source>
        <dbReference type="HAMAP-Rule" id="MF_00109"/>
    </source>
</evidence>
<dbReference type="Proteomes" id="UP000243547">
    <property type="component" value="Unassembled WGS sequence"/>
</dbReference>
<dbReference type="GO" id="GO:0008652">
    <property type="term" value="P:amino acid biosynthetic process"/>
    <property type="evidence" value="ECO:0007669"/>
    <property type="project" value="UniProtKB-KW"/>
</dbReference>
<dbReference type="EC" id="2.7.1.71" evidence="7"/>
<name>A0A1M6LBR3_9FIRM</name>
<keyword evidence="7" id="KW-0479">Metal-binding</keyword>
<dbReference type="InterPro" id="IPR000623">
    <property type="entry name" value="Shikimate_kinase/TSH1"/>
</dbReference>
<comment type="cofactor">
    <cofactor evidence="7">
        <name>Mg(2+)</name>
        <dbReference type="ChEBI" id="CHEBI:18420"/>
    </cofactor>
    <text evidence="7">Binds 1 Mg(2+) ion per subunit.</text>
</comment>
<dbReference type="AlphaFoldDB" id="A0A1M6LBR3"/>
<evidence type="ECO:0000256" key="4">
    <source>
        <dbReference type="ARBA" id="ARBA00022777"/>
    </source>
</evidence>
<evidence type="ECO:0000256" key="3">
    <source>
        <dbReference type="ARBA" id="ARBA00022741"/>
    </source>
</evidence>
<dbReference type="RefSeq" id="WP_072905879.1">
    <property type="nucleotide sequence ID" value="NZ_FRAI01000005.1"/>
</dbReference>
<evidence type="ECO:0000256" key="1">
    <source>
        <dbReference type="ARBA" id="ARBA00022605"/>
    </source>
</evidence>